<dbReference type="Proteomes" id="UP000744980">
    <property type="component" value="Unassembled WGS sequence"/>
</dbReference>
<organism evidence="1 2">
    <name type="scientific">Ensifer canadensis</name>
    <dbReference type="NCBI Taxonomy" id="555315"/>
    <lineage>
        <taxon>Bacteria</taxon>
        <taxon>Pseudomonadati</taxon>
        <taxon>Pseudomonadota</taxon>
        <taxon>Alphaproteobacteria</taxon>
        <taxon>Hyphomicrobiales</taxon>
        <taxon>Rhizobiaceae</taxon>
        <taxon>Sinorhizobium/Ensifer group</taxon>
        <taxon>Ensifer</taxon>
    </lineage>
</organism>
<protein>
    <submittedName>
        <fullName evidence="1">Uncharacterized protein</fullName>
    </submittedName>
</protein>
<accession>A0AAW4FF27</accession>
<proteinExistence type="predicted"/>
<name>A0AAW4FF27_9HYPH</name>
<reference evidence="1 2" key="1">
    <citation type="submission" date="2020-01" db="EMBL/GenBank/DDBJ databases">
        <title>Draft genome assembly of Ensifer adhaerens T173.</title>
        <authorList>
            <person name="Craig J.E."/>
            <person name="Stinchcombe J.R."/>
        </authorList>
    </citation>
    <scope>NUCLEOTIDE SEQUENCE [LARGE SCALE GENOMIC DNA]</scope>
    <source>
        <strain evidence="1 2">T173</strain>
    </source>
</reference>
<comment type="caution">
    <text evidence="1">The sequence shown here is derived from an EMBL/GenBank/DDBJ whole genome shotgun (WGS) entry which is preliminary data.</text>
</comment>
<keyword evidence="2" id="KW-1185">Reference proteome</keyword>
<dbReference type="AlphaFoldDB" id="A0AAW4FF27"/>
<dbReference type="RefSeq" id="WP_025430185.1">
    <property type="nucleotide sequence ID" value="NZ_CP083374.1"/>
</dbReference>
<sequence length="70" mass="7575">MSGIINLFLAFCVAAAASLFYSGDFKRAPFVPISRSSAGLLATTEAHGTLAPPFHFEDLDEEFSPRTPRL</sequence>
<evidence type="ECO:0000313" key="2">
    <source>
        <dbReference type="Proteomes" id="UP000744980"/>
    </source>
</evidence>
<evidence type="ECO:0000313" key="1">
    <source>
        <dbReference type="EMBL" id="MBM3090608.1"/>
    </source>
</evidence>
<dbReference type="EMBL" id="WXFA01000003">
    <property type="protein sequence ID" value="MBM3090608.1"/>
    <property type="molecule type" value="Genomic_DNA"/>
</dbReference>
<gene>
    <name evidence="1" type="ORF">GFB56_07250</name>
</gene>